<dbReference type="InterPro" id="IPR014922">
    <property type="entry name" value="YdhG-like"/>
</dbReference>
<dbReference type="EMBL" id="JAVAIL010000001">
    <property type="protein sequence ID" value="MDP4539018.1"/>
    <property type="molecule type" value="Genomic_DNA"/>
</dbReference>
<sequence>MTENKTRPTGDDVAALLDAIADPQRRADAQAVCAMMARASGESPRVWSGGMVGFGTYRYRYESGREGEWFITGFASRAAALTLYVMDGFPQHQELMARLGKYKTGKSCLYVNRLADVDGALLEELVTHSVAHMRATHETGAPGEG</sequence>
<dbReference type="Proteomes" id="UP001235664">
    <property type="component" value="Unassembled WGS sequence"/>
</dbReference>
<evidence type="ECO:0000313" key="3">
    <source>
        <dbReference type="Proteomes" id="UP001235664"/>
    </source>
</evidence>
<dbReference type="RefSeq" id="WP_305929117.1">
    <property type="nucleotide sequence ID" value="NZ_JAVAIL010000001.1"/>
</dbReference>
<evidence type="ECO:0000259" key="1">
    <source>
        <dbReference type="Pfam" id="PF08818"/>
    </source>
</evidence>
<keyword evidence="3" id="KW-1185">Reference proteome</keyword>
<accession>A0ABT9H716</accession>
<comment type="caution">
    <text evidence="2">The sequence shown here is derived from an EMBL/GenBank/DDBJ whole genome shotgun (WGS) entry which is preliminary data.</text>
</comment>
<reference evidence="2 3" key="1">
    <citation type="submission" date="2023-08" db="EMBL/GenBank/DDBJ databases">
        <title>genomic of DY56.</title>
        <authorList>
            <person name="Wang Y."/>
        </authorList>
    </citation>
    <scope>NUCLEOTIDE SEQUENCE [LARGE SCALE GENOMIC DNA]</scope>
    <source>
        <strain evidence="2 3">DY56-A-20</strain>
    </source>
</reference>
<feature type="domain" description="YdhG-like" evidence="1">
    <location>
        <begin position="25"/>
        <end position="129"/>
    </location>
</feature>
<dbReference type="Pfam" id="PF08818">
    <property type="entry name" value="DUF1801"/>
    <property type="match status" value="1"/>
</dbReference>
<organism evidence="2 3">
    <name type="scientific">Qipengyuania benthica</name>
    <dbReference type="NCBI Taxonomy" id="3067651"/>
    <lineage>
        <taxon>Bacteria</taxon>
        <taxon>Pseudomonadati</taxon>
        <taxon>Pseudomonadota</taxon>
        <taxon>Alphaproteobacteria</taxon>
        <taxon>Sphingomonadales</taxon>
        <taxon>Erythrobacteraceae</taxon>
        <taxon>Qipengyuania</taxon>
    </lineage>
</organism>
<protein>
    <submittedName>
        <fullName evidence="2">DUF1801 domain-containing protein</fullName>
    </submittedName>
</protein>
<evidence type="ECO:0000313" key="2">
    <source>
        <dbReference type="EMBL" id="MDP4539018.1"/>
    </source>
</evidence>
<name>A0ABT9H716_9SPHN</name>
<gene>
    <name evidence="2" type="ORF">Q9K01_05195</name>
</gene>
<proteinExistence type="predicted"/>